<dbReference type="GO" id="GO:0001786">
    <property type="term" value="F:phosphatidylserine binding"/>
    <property type="evidence" value="ECO:0007669"/>
    <property type="project" value="TreeGrafter"/>
</dbReference>
<feature type="non-terminal residue" evidence="5">
    <location>
        <position position="1"/>
    </location>
</feature>
<dbReference type="AlphaFoldDB" id="A0A9K3D6I2"/>
<dbReference type="SMART" id="SM00335">
    <property type="entry name" value="ANX"/>
    <property type="match status" value="3"/>
</dbReference>
<comment type="caution">
    <text evidence="5">The sequence shown here is derived from an EMBL/GenBank/DDBJ whole genome shotgun (WGS) entry which is preliminary data.</text>
</comment>
<dbReference type="InterPro" id="IPR018502">
    <property type="entry name" value="Annexin_repeat"/>
</dbReference>
<sequence>AELVRKACKGMGTNEQCLIDIIFCRSNDEIKAIAAAYEKTFFRNMKEDILDEFSGKMKRVFIAGLSMGRESGPADPSRIDSDVQALRKATKGMGTDEAVVYSILFSRSHLHLRAVFAAFAQAYGKGIRDIMKSEFSGKIEDAILCVVDWVNSPATAAAVIIHRSIKGLGTDDKRLIACLATCYDTCGGYGRVAAAYDLKYGPGKCAKDIKGDLSGNYEKLALALLRIE</sequence>
<evidence type="ECO:0000256" key="4">
    <source>
        <dbReference type="RuleBase" id="RU003540"/>
    </source>
</evidence>
<gene>
    <name evidence="5" type="ORF">KIPB_011445</name>
</gene>
<dbReference type="Pfam" id="PF00191">
    <property type="entry name" value="Annexin"/>
    <property type="match status" value="3"/>
</dbReference>
<evidence type="ECO:0000313" key="5">
    <source>
        <dbReference type="EMBL" id="GIQ89061.1"/>
    </source>
</evidence>
<dbReference type="PRINTS" id="PR00196">
    <property type="entry name" value="ANNEXIN"/>
</dbReference>
<evidence type="ECO:0000256" key="1">
    <source>
        <dbReference type="ARBA" id="ARBA00007831"/>
    </source>
</evidence>
<comment type="similarity">
    <text evidence="1 4">Belongs to the annexin family.</text>
</comment>
<keyword evidence="3 4" id="KW-0041">Annexin</keyword>
<dbReference type="GO" id="GO:0005634">
    <property type="term" value="C:nucleus"/>
    <property type="evidence" value="ECO:0007669"/>
    <property type="project" value="TreeGrafter"/>
</dbReference>
<reference evidence="5 6" key="1">
    <citation type="journal article" date="2018" name="PLoS ONE">
        <title>The draft genome of Kipferlia bialata reveals reductive genome evolution in fornicate parasites.</title>
        <authorList>
            <person name="Tanifuji G."/>
            <person name="Takabayashi S."/>
            <person name="Kume K."/>
            <person name="Takagi M."/>
            <person name="Nakayama T."/>
            <person name="Kamikawa R."/>
            <person name="Inagaki Y."/>
            <person name="Hashimoto T."/>
        </authorList>
    </citation>
    <scope>NUCLEOTIDE SEQUENCE [LARGE SCALE GENOMIC DNA]</scope>
    <source>
        <strain evidence="5">NY0173</strain>
    </source>
</reference>
<proteinExistence type="inferred from homology"/>
<dbReference type="InterPro" id="IPR001464">
    <property type="entry name" value="Annexin"/>
</dbReference>
<name>A0A9K3D6I2_9EUKA</name>
<dbReference type="GO" id="GO:0005886">
    <property type="term" value="C:plasma membrane"/>
    <property type="evidence" value="ECO:0007669"/>
    <property type="project" value="TreeGrafter"/>
</dbReference>
<dbReference type="PROSITE" id="PS51897">
    <property type="entry name" value="ANNEXIN_2"/>
    <property type="match status" value="3"/>
</dbReference>
<evidence type="ECO:0000313" key="6">
    <source>
        <dbReference type="Proteomes" id="UP000265618"/>
    </source>
</evidence>
<dbReference type="PROSITE" id="PS00223">
    <property type="entry name" value="ANNEXIN_1"/>
    <property type="match status" value="1"/>
</dbReference>
<protein>
    <recommendedName>
        <fullName evidence="4">Annexin</fullName>
    </recommendedName>
</protein>
<dbReference type="Gene3D" id="1.10.220.10">
    <property type="entry name" value="Annexin"/>
    <property type="match status" value="3"/>
</dbReference>
<dbReference type="GO" id="GO:0005737">
    <property type="term" value="C:cytoplasm"/>
    <property type="evidence" value="ECO:0007669"/>
    <property type="project" value="TreeGrafter"/>
</dbReference>
<dbReference type="EMBL" id="BDIP01004651">
    <property type="protein sequence ID" value="GIQ89061.1"/>
    <property type="molecule type" value="Genomic_DNA"/>
</dbReference>
<dbReference type="PANTHER" id="PTHR10502">
    <property type="entry name" value="ANNEXIN"/>
    <property type="match status" value="1"/>
</dbReference>
<dbReference type="PANTHER" id="PTHR10502:SF102">
    <property type="entry name" value="ANNEXIN B11"/>
    <property type="match status" value="1"/>
</dbReference>
<dbReference type="Proteomes" id="UP000265618">
    <property type="component" value="Unassembled WGS sequence"/>
</dbReference>
<dbReference type="OrthoDB" id="37886at2759"/>
<dbReference type="FunFam" id="1.10.220.10:FF:000005">
    <property type="entry name" value="Annexin"/>
    <property type="match status" value="1"/>
</dbReference>
<dbReference type="SUPFAM" id="SSF47874">
    <property type="entry name" value="Annexin"/>
    <property type="match status" value="1"/>
</dbReference>
<accession>A0A9K3D6I2</accession>
<keyword evidence="4" id="KW-0111">Calcium/phospholipid-binding</keyword>
<dbReference type="GO" id="GO:0005544">
    <property type="term" value="F:calcium-dependent phospholipid binding"/>
    <property type="evidence" value="ECO:0007669"/>
    <property type="project" value="UniProtKB-KW"/>
</dbReference>
<keyword evidence="6" id="KW-1185">Reference proteome</keyword>
<dbReference type="InterPro" id="IPR018252">
    <property type="entry name" value="Annexin_repeat_CS"/>
</dbReference>
<evidence type="ECO:0000256" key="3">
    <source>
        <dbReference type="ARBA" id="ARBA00023216"/>
    </source>
</evidence>
<evidence type="ECO:0000256" key="2">
    <source>
        <dbReference type="ARBA" id="ARBA00022737"/>
    </source>
</evidence>
<dbReference type="InterPro" id="IPR037104">
    <property type="entry name" value="Annexin_sf"/>
</dbReference>
<dbReference type="GO" id="GO:0012506">
    <property type="term" value="C:vesicle membrane"/>
    <property type="evidence" value="ECO:0007669"/>
    <property type="project" value="TreeGrafter"/>
</dbReference>
<comment type="domain">
    <text evidence="4">A pair of annexin repeats may form one binding site for calcium and phospholipid.</text>
</comment>
<keyword evidence="2 4" id="KW-0677">Repeat</keyword>
<keyword evidence="4" id="KW-0106">Calcium</keyword>
<dbReference type="GO" id="GO:0005509">
    <property type="term" value="F:calcium ion binding"/>
    <property type="evidence" value="ECO:0007669"/>
    <property type="project" value="InterPro"/>
</dbReference>
<organism evidence="5 6">
    <name type="scientific">Kipferlia bialata</name>
    <dbReference type="NCBI Taxonomy" id="797122"/>
    <lineage>
        <taxon>Eukaryota</taxon>
        <taxon>Metamonada</taxon>
        <taxon>Carpediemonas-like organisms</taxon>
        <taxon>Kipferlia</taxon>
    </lineage>
</organism>